<accession>A0A913XUS0</accession>
<dbReference type="InterPro" id="IPR007303">
    <property type="entry name" value="TIP41-like"/>
</dbReference>
<dbReference type="GO" id="GO:0031929">
    <property type="term" value="P:TOR signaling"/>
    <property type="evidence" value="ECO:0007669"/>
    <property type="project" value="TreeGrafter"/>
</dbReference>
<dbReference type="RefSeq" id="XP_020910624.1">
    <property type="nucleotide sequence ID" value="XM_021054965.2"/>
</dbReference>
<evidence type="ECO:0000256" key="2">
    <source>
        <dbReference type="ARBA" id="ARBA00018951"/>
    </source>
</evidence>
<proteinExistence type="inferred from homology"/>
<evidence type="ECO:0000256" key="1">
    <source>
        <dbReference type="ARBA" id="ARBA00006658"/>
    </source>
</evidence>
<evidence type="ECO:0000313" key="3">
    <source>
        <dbReference type="EnsemblMetazoa" id="XP_020910624.1"/>
    </source>
</evidence>
<dbReference type="Proteomes" id="UP000887567">
    <property type="component" value="Unplaced"/>
</dbReference>
<dbReference type="PANTHER" id="PTHR21021:SF16">
    <property type="entry name" value="TIP41-LIKE PROTEIN"/>
    <property type="match status" value="1"/>
</dbReference>
<name>A0A913XUS0_EXADI</name>
<evidence type="ECO:0000313" key="4">
    <source>
        <dbReference type="Proteomes" id="UP000887567"/>
    </source>
</evidence>
<organism evidence="3 4">
    <name type="scientific">Exaiptasia diaphana</name>
    <name type="common">Tropical sea anemone</name>
    <name type="synonym">Aiptasia pulchella</name>
    <dbReference type="NCBI Taxonomy" id="2652724"/>
    <lineage>
        <taxon>Eukaryota</taxon>
        <taxon>Metazoa</taxon>
        <taxon>Cnidaria</taxon>
        <taxon>Anthozoa</taxon>
        <taxon>Hexacorallia</taxon>
        <taxon>Actiniaria</taxon>
        <taxon>Aiptasiidae</taxon>
        <taxon>Exaiptasia</taxon>
    </lineage>
</organism>
<reference evidence="3" key="1">
    <citation type="submission" date="2022-11" db="UniProtKB">
        <authorList>
            <consortium name="EnsemblMetazoa"/>
        </authorList>
    </citation>
    <scope>IDENTIFICATION</scope>
</reference>
<dbReference type="OMA" id="CEHINHI"/>
<dbReference type="OrthoDB" id="10253878at2759"/>
<dbReference type="GO" id="GO:0005829">
    <property type="term" value="C:cytosol"/>
    <property type="evidence" value="ECO:0007669"/>
    <property type="project" value="TreeGrafter"/>
</dbReference>
<dbReference type="GeneID" id="110248437"/>
<dbReference type="InterPro" id="IPR051330">
    <property type="entry name" value="Phosphatase_reg/MetRdx"/>
</dbReference>
<dbReference type="KEGG" id="epa:110248437"/>
<keyword evidence="4" id="KW-1185">Reference proteome</keyword>
<dbReference type="PANTHER" id="PTHR21021">
    <property type="entry name" value="GAF/PUTATIVE CYTOSKELETAL PROTEIN"/>
    <property type="match status" value="1"/>
</dbReference>
<dbReference type="EnsemblMetazoa" id="XM_021054965.2">
    <property type="protein sequence ID" value="XP_020910624.1"/>
    <property type="gene ID" value="LOC110248437"/>
</dbReference>
<sequence>MTFGDNSLEIKHEAGFGIQFNGIDALRLVDNKHDLMKVAVADAWQRERQDSEFIHEVIKPFDWTFTTDYKGTLVETNENSFKVSPSTQRIDMEKLKIKEKIYFYDDIVLYEDELADNGIAKLNVKMRVMQSSLFLLLRFFLRVDGVLVRINDTRLYHQAGSNFFLREYSSREKPVSQITGVLTDPNSLSDQLDIVKETVEVLEFQSGTDAKES</sequence>
<dbReference type="AlphaFoldDB" id="A0A913XUS0"/>
<comment type="similarity">
    <text evidence="1">Belongs to the TIP41 family.</text>
</comment>
<dbReference type="Pfam" id="PF04176">
    <property type="entry name" value="TIP41"/>
    <property type="match status" value="1"/>
</dbReference>
<protein>
    <recommendedName>
        <fullName evidence="2">TIP41-like protein</fullName>
    </recommendedName>
</protein>